<dbReference type="EMBL" id="FKBS01000007">
    <property type="protein sequence ID" value="SAH91458.1"/>
    <property type="molecule type" value="Genomic_DNA"/>
</dbReference>
<keyword evidence="1" id="KW-0732">Signal</keyword>
<evidence type="ECO:0008006" key="4">
    <source>
        <dbReference type="Google" id="ProtNLM"/>
    </source>
</evidence>
<dbReference type="Proteomes" id="UP000077037">
    <property type="component" value="Unassembled WGS sequence"/>
</dbReference>
<accession>A0A157L3R2</accession>
<sequence length="222" mass="24218">MRPILTMASLSLCLSLSGCAAYERYVAEREAAAAAEAAARQALYEQKRQQISNAQAACALPYADPKTEALRTKIPVPPQEPSLRQLGDTARPTARQKQALEVMDTLLADCHVQQAAIEALDRPVTHAAYVNYGQRLRSLVSTLWAGKLTFGQFNQGQQQLVADYAQERTALLQQQEIVNAQYRAARAAEAAQLATERAAASAAAPKHTTCKQKGKETRCTTY</sequence>
<dbReference type="OrthoDB" id="9135709at2"/>
<dbReference type="AlphaFoldDB" id="A0A157L3R2"/>
<gene>
    <name evidence="2" type="ORF">SAMEA1982600_00552</name>
</gene>
<evidence type="ECO:0000313" key="2">
    <source>
        <dbReference type="EMBL" id="SAH91458.1"/>
    </source>
</evidence>
<feature type="signal peptide" evidence="1">
    <location>
        <begin position="1"/>
        <end position="20"/>
    </location>
</feature>
<evidence type="ECO:0000256" key="1">
    <source>
        <dbReference type="SAM" id="SignalP"/>
    </source>
</evidence>
<organism evidence="2 3">
    <name type="scientific">Bordetella ansorpii</name>
    <dbReference type="NCBI Taxonomy" id="288768"/>
    <lineage>
        <taxon>Bacteria</taxon>
        <taxon>Pseudomonadati</taxon>
        <taxon>Pseudomonadota</taxon>
        <taxon>Betaproteobacteria</taxon>
        <taxon>Burkholderiales</taxon>
        <taxon>Alcaligenaceae</taxon>
        <taxon>Bordetella</taxon>
    </lineage>
</organism>
<feature type="chain" id="PRO_5007613959" description="Lipoprotein" evidence="1">
    <location>
        <begin position="21"/>
        <end position="222"/>
    </location>
</feature>
<proteinExistence type="predicted"/>
<name>A0A157L3R2_9BORD</name>
<dbReference type="PROSITE" id="PS51257">
    <property type="entry name" value="PROKAR_LIPOPROTEIN"/>
    <property type="match status" value="1"/>
</dbReference>
<evidence type="ECO:0000313" key="3">
    <source>
        <dbReference type="Proteomes" id="UP000077037"/>
    </source>
</evidence>
<dbReference type="RefSeq" id="WP_156522976.1">
    <property type="nucleotide sequence ID" value="NZ_FKBS01000007.1"/>
</dbReference>
<reference evidence="2 3" key="1">
    <citation type="submission" date="2016-03" db="EMBL/GenBank/DDBJ databases">
        <authorList>
            <consortium name="Pathogen Informatics"/>
        </authorList>
    </citation>
    <scope>NUCLEOTIDE SEQUENCE [LARGE SCALE GENOMIC DNA]</scope>
    <source>
        <strain evidence="2 3">NCTC13364</strain>
    </source>
</reference>
<protein>
    <recommendedName>
        <fullName evidence="4">Lipoprotein</fullName>
    </recommendedName>
</protein>